<proteinExistence type="predicted"/>
<name>A0ACB6ZKS0_THEGA</name>
<feature type="non-terminal residue" evidence="1">
    <location>
        <position position="140"/>
    </location>
</feature>
<evidence type="ECO:0000313" key="1">
    <source>
        <dbReference type="EMBL" id="KAF9650207.1"/>
    </source>
</evidence>
<keyword evidence="1" id="KW-0238">DNA-binding</keyword>
<keyword evidence="2" id="KW-1185">Reference proteome</keyword>
<dbReference type="Proteomes" id="UP000886501">
    <property type="component" value="Unassembled WGS sequence"/>
</dbReference>
<feature type="non-terminal residue" evidence="1">
    <location>
        <position position="1"/>
    </location>
</feature>
<organism evidence="1 2">
    <name type="scientific">Thelephora ganbajun</name>
    <name type="common">Ganba fungus</name>
    <dbReference type="NCBI Taxonomy" id="370292"/>
    <lineage>
        <taxon>Eukaryota</taxon>
        <taxon>Fungi</taxon>
        <taxon>Dikarya</taxon>
        <taxon>Basidiomycota</taxon>
        <taxon>Agaricomycotina</taxon>
        <taxon>Agaricomycetes</taxon>
        <taxon>Thelephorales</taxon>
        <taxon>Thelephoraceae</taxon>
        <taxon>Thelephora</taxon>
    </lineage>
</organism>
<accession>A0ACB6ZKS0</accession>
<protein>
    <submittedName>
        <fullName evidence="1">DNA-binding domain of Mlu1-box binding protein MBP1</fullName>
    </submittedName>
</protein>
<gene>
    <name evidence="1" type="ORF">BDM02DRAFT_3067693</name>
</gene>
<evidence type="ECO:0000313" key="2">
    <source>
        <dbReference type="Proteomes" id="UP000886501"/>
    </source>
</evidence>
<reference evidence="1" key="2">
    <citation type="journal article" date="2020" name="Nat. Commun.">
        <title>Large-scale genome sequencing of mycorrhizal fungi provides insights into the early evolution of symbiotic traits.</title>
        <authorList>
            <person name="Miyauchi S."/>
            <person name="Kiss E."/>
            <person name="Kuo A."/>
            <person name="Drula E."/>
            <person name="Kohler A."/>
            <person name="Sanchez-Garcia M."/>
            <person name="Morin E."/>
            <person name="Andreopoulos B."/>
            <person name="Barry K.W."/>
            <person name="Bonito G."/>
            <person name="Buee M."/>
            <person name="Carver A."/>
            <person name="Chen C."/>
            <person name="Cichocki N."/>
            <person name="Clum A."/>
            <person name="Culley D."/>
            <person name="Crous P.W."/>
            <person name="Fauchery L."/>
            <person name="Girlanda M."/>
            <person name="Hayes R.D."/>
            <person name="Keri Z."/>
            <person name="LaButti K."/>
            <person name="Lipzen A."/>
            <person name="Lombard V."/>
            <person name="Magnuson J."/>
            <person name="Maillard F."/>
            <person name="Murat C."/>
            <person name="Nolan M."/>
            <person name="Ohm R.A."/>
            <person name="Pangilinan J."/>
            <person name="Pereira M.F."/>
            <person name="Perotto S."/>
            <person name="Peter M."/>
            <person name="Pfister S."/>
            <person name="Riley R."/>
            <person name="Sitrit Y."/>
            <person name="Stielow J.B."/>
            <person name="Szollosi G."/>
            <person name="Zifcakova L."/>
            <person name="Stursova M."/>
            <person name="Spatafora J.W."/>
            <person name="Tedersoo L."/>
            <person name="Vaario L.M."/>
            <person name="Yamada A."/>
            <person name="Yan M."/>
            <person name="Wang P."/>
            <person name="Xu J."/>
            <person name="Bruns T."/>
            <person name="Baldrian P."/>
            <person name="Vilgalys R."/>
            <person name="Dunand C."/>
            <person name="Henrissat B."/>
            <person name="Grigoriev I.V."/>
            <person name="Hibbett D."/>
            <person name="Nagy L.G."/>
            <person name="Martin F.M."/>
        </authorList>
    </citation>
    <scope>NUCLEOTIDE SEQUENCE</scope>
    <source>
        <strain evidence="1">P2</strain>
    </source>
</reference>
<comment type="caution">
    <text evidence="1">The sequence shown here is derived from an EMBL/GenBank/DDBJ whole genome shotgun (WGS) entry which is preliminary data.</text>
</comment>
<dbReference type="EMBL" id="MU117987">
    <property type="protein sequence ID" value="KAF9650207.1"/>
    <property type="molecule type" value="Genomic_DNA"/>
</dbReference>
<sequence length="140" mass="16286">SLKHPQTRLRRPFLPDPRSGITVTKGRYITSNDPRGYIPVYEYSLRGQWVMMDMDDGYILWTGIWKALGHSKADIVKFLESEPEVAPLIRRIRGGYLKIQGTWMPFEVRATLGHLRLVFIRVAWDIRYELVPFFGYGASL</sequence>
<reference evidence="1" key="1">
    <citation type="submission" date="2019-10" db="EMBL/GenBank/DDBJ databases">
        <authorList>
            <consortium name="DOE Joint Genome Institute"/>
            <person name="Kuo A."/>
            <person name="Miyauchi S."/>
            <person name="Kiss E."/>
            <person name="Drula E."/>
            <person name="Kohler A."/>
            <person name="Sanchez-Garcia M."/>
            <person name="Andreopoulos B."/>
            <person name="Barry K.W."/>
            <person name="Bonito G."/>
            <person name="Buee M."/>
            <person name="Carver A."/>
            <person name="Chen C."/>
            <person name="Cichocki N."/>
            <person name="Clum A."/>
            <person name="Culley D."/>
            <person name="Crous P.W."/>
            <person name="Fauchery L."/>
            <person name="Girlanda M."/>
            <person name="Hayes R."/>
            <person name="Keri Z."/>
            <person name="Labutti K."/>
            <person name="Lipzen A."/>
            <person name="Lombard V."/>
            <person name="Magnuson J."/>
            <person name="Maillard F."/>
            <person name="Morin E."/>
            <person name="Murat C."/>
            <person name="Nolan M."/>
            <person name="Ohm R."/>
            <person name="Pangilinan J."/>
            <person name="Pereira M."/>
            <person name="Perotto S."/>
            <person name="Peter M."/>
            <person name="Riley R."/>
            <person name="Sitrit Y."/>
            <person name="Stielow B."/>
            <person name="Szollosi G."/>
            <person name="Zifcakova L."/>
            <person name="Stursova M."/>
            <person name="Spatafora J.W."/>
            <person name="Tedersoo L."/>
            <person name="Vaario L.-M."/>
            <person name="Yamada A."/>
            <person name="Yan M."/>
            <person name="Wang P."/>
            <person name="Xu J."/>
            <person name="Bruns T."/>
            <person name="Baldrian P."/>
            <person name="Vilgalys R."/>
            <person name="Henrissat B."/>
            <person name="Grigoriev I.V."/>
            <person name="Hibbett D."/>
            <person name="Nagy L.G."/>
            <person name="Martin F.M."/>
        </authorList>
    </citation>
    <scope>NUCLEOTIDE SEQUENCE</scope>
    <source>
        <strain evidence="1">P2</strain>
    </source>
</reference>